<dbReference type="STRING" id="1581680.BN1209_0143"/>
<reference evidence="2" key="1">
    <citation type="submission" date="2014-12" db="EMBL/GenBank/DDBJ databases">
        <authorList>
            <person name="Salcher M.M."/>
        </authorList>
    </citation>
    <scope>NUCLEOTIDE SEQUENCE [LARGE SCALE GENOMIC DNA]</scope>
    <source>
        <strain evidence="2">MMS-10A-171</strain>
    </source>
</reference>
<evidence type="ECO:0000313" key="1">
    <source>
        <dbReference type="EMBL" id="CEN55197.1"/>
    </source>
</evidence>
<gene>
    <name evidence="1" type="ORF">BN1209_0143</name>
</gene>
<dbReference type="OrthoDB" id="8896471at2"/>
<dbReference type="EMBL" id="LN794158">
    <property type="protein sequence ID" value="CEN55197.1"/>
    <property type="molecule type" value="Genomic_DNA"/>
</dbReference>
<dbReference type="InterPro" id="IPR046581">
    <property type="entry name" value="DUF6641"/>
</dbReference>
<dbReference type="Pfam" id="PF20346">
    <property type="entry name" value="DUF6641"/>
    <property type="match status" value="1"/>
</dbReference>
<dbReference type="HOGENOM" id="CLU_145424_2_0_4"/>
<dbReference type="KEGG" id="mbac:BN1209_0143"/>
<keyword evidence="2" id="KW-1185">Reference proteome</keyword>
<organism evidence="1 2">
    <name type="scientific">Candidatus Methylopumilus turicensis</name>
    <dbReference type="NCBI Taxonomy" id="1581680"/>
    <lineage>
        <taxon>Bacteria</taxon>
        <taxon>Pseudomonadati</taxon>
        <taxon>Pseudomonadota</taxon>
        <taxon>Betaproteobacteria</taxon>
        <taxon>Nitrosomonadales</taxon>
        <taxon>Methylophilaceae</taxon>
        <taxon>Candidatus Methylopumilus</taxon>
    </lineage>
</organism>
<evidence type="ECO:0000313" key="2">
    <source>
        <dbReference type="Proteomes" id="UP000056322"/>
    </source>
</evidence>
<dbReference type="AlphaFoldDB" id="A0A0B7IVV5"/>
<dbReference type="RefSeq" id="WP_045750512.1">
    <property type="nucleotide sequence ID" value="NZ_LN794158.1"/>
</dbReference>
<sequence>MSTLGQLKLTAETKPQHIAPVQQRRNKLSHRLWEQIQLAKSQIEGTEFVVKKYRSFKDQETGLRKQLEVPKRIRPWWFISANGKVCISIKYGTSVLELAKGKPSVEVDSPQDLVKTLETIKVAVESGELDSQIETASTNLRAGFQH</sequence>
<protein>
    <submittedName>
        <fullName evidence="1">Uncharacterized protein</fullName>
    </submittedName>
</protein>
<proteinExistence type="predicted"/>
<dbReference type="Proteomes" id="UP000056322">
    <property type="component" value="Chromosome 1"/>
</dbReference>
<name>A0A0B7IVV5_9PROT</name>
<accession>A0A0B7IVV5</accession>